<dbReference type="PANTHER" id="PTHR33180:SF31">
    <property type="entry name" value="POLYPROTEIN PROTEIN"/>
    <property type="match status" value="1"/>
</dbReference>
<dbReference type="AlphaFoldDB" id="A0AAF0U9Y7"/>
<dbReference type="EMBL" id="CP133619">
    <property type="protein sequence ID" value="WMV41801.1"/>
    <property type="molecule type" value="Genomic_DNA"/>
</dbReference>
<reference evidence="1" key="1">
    <citation type="submission" date="2023-08" db="EMBL/GenBank/DDBJ databases">
        <title>A de novo genome assembly of Solanum verrucosum Schlechtendal, a Mexican diploid species geographically isolated from the other diploid A-genome species in potato relatives.</title>
        <authorList>
            <person name="Hosaka K."/>
        </authorList>
    </citation>
    <scope>NUCLEOTIDE SEQUENCE</scope>
    <source>
        <tissue evidence="1">Young leaves</tissue>
    </source>
</reference>
<accession>A0AAF0U9Y7</accession>
<name>A0AAF0U9Y7_SOLVR</name>
<keyword evidence="2" id="KW-1185">Reference proteome</keyword>
<evidence type="ECO:0000313" key="2">
    <source>
        <dbReference type="Proteomes" id="UP001234989"/>
    </source>
</evidence>
<gene>
    <name evidence="1" type="ORF">MTR67_035186</name>
</gene>
<feature type="non-terminal residue" evidence="1">
    <location>
        <position position="1"/>
    </location>
</feature>
<evidence type="ECO:0000313" key="1">
    <source>
        <dbReference type="EMBL" id="WMV41801.1"/>
    </source>
</evidence>
<organism evidence="1 2">
    <name type="scientific">Solanum verrucosum</name>
    <dbReference type="NCBI Taxonomy" id="315347"/>
    <lineage>
        <taxon>Eukaryota</taxon>
        <taxon>Viridiplantae</taxon>
        <taxon>Streptophyta</taxon>
        <taxon>Embryophyta</taxon>
        <taxon>Tracheophyta</taxon>
        <taxon>Spermatophyta</taxon>
        <taxon>Magnoliopsida</taxon>
        <taxon>eudicotyledons</taxon>
        <taxon>Gunneridae</taxon>
        <taxon>Pentapetalae</taxon>
        <taxon>asterids</taxon>
        <taxon>lamiids</taxon>
        <taxon>Solanales</taxon>
        <taxon>Solanaceae</taxon>
        <taxon>Solanoideae</taxon>
        <taxon>Solaneae</taxon>
        <taxon>Solanum</taxon>
    </lineage>
</organism>
<protein>
    <submittedName>
        <fullName evidence="1">Uncharacterized protein</fullName>
    </submittedName>
</protein>
<dbReference type="PANTHER" id="PTHR33180">
    <property type="entry name" value="PHOTOSYSTEM II CP43 REACTION CENTER PROTEIN"/>
    <property type="match status" value="1"/>
</dbReference>
<sequence length="163" mass="18662">AKRVKLCLKSMNDPSRFPLRPTPPLSFPAKTVLQAPLVQGPHPRSLNRLKAEGFRTIMEEKRLSIDSVVERELLLKGKKKASAFKPDDFLVVWGKKIKCRSTKINVILGCSFDFMHYYHDLIKKKTIEDPKGWLAPLLSNVTPRWIEACALIEKKDLSFAARY</sequence>
<dbReference type="Proteomes" id="UP001234989">
    <property type="component" value="Chromosome 8"/>
</dbReference>
<proteinExistence type="predicted"/>